<dbReference type="GO" id="GO:0005886">
    <property type="term" value="C:plasma membrane"/>
    <property type="evidence" value="ECO:0007669"/>
    <property type="project" value="TreeGrafter"/>
</dbReference>
<dbReference type="InterPro" id="IPR004837">
    <property type="entry name" value="NaCa_Exmemb"/>
</dbReference>
<evidence type="ECO:0000256" key="5">
    <source>
        <dbReference type="SAM" id="Phobius"/>
    </source>
</evidence>
<feature type="domain" description="Sodium/calcium exchanger membrane region" evidence="6">
    <location>
        <begin position="174"/>
        <end position="320"/>
    </location>
</feature>
<dbReference type="PANTHER" id="PTHR10846">
    <property type="entry name" value="SODIUM/POTASSIUM/CALCIUM EXCHANGER"/>
    <property type="match status" value="1"/>
</dbReference>
<gene>
    <name evidence="7" type="ORF">DKW60_16235</name>
</gene>
<evidence type="ECO:0000256" key="1">
    <source>
        <dbReference type="ARBA" id="ARBA00004141"/>
    </source>
</evidence>
<dbReference type="RefSeq" id="WP_109838712.1">
    <property type="nucleotide sequence ID" value="NZ_QGKM01000052.1"/>
</dbReference>
<evidence type="ECO:0000256" key="3">
    <source>
        <dbReference type="ARBA" id="ARBA00022989"/>
    </source>
</evidence>
<dbReference type="GO" id="GO:0006874">
    <property type="term" value="P:intracellular calcium ion homeostasis"/>
    <property type="evidence" value="ECO:0007669"/>
    <property type="project" value="TreeGrafter"/>
</dbReference>
<feature type="transmembrane region" description="Helical" evidence="5">
    <location>
        <begin position="127"/>
        <end position="144"/>
    </location>
</feature>
<feature type="transmembrane region" description="Helical" evidence="5">
    <location>
        <begin position="275"/>
        <end position="293"/>
    </location>
</feature>
<dbReference type="GO" id="GO:0008273">
    <property type="term" value="F:calcium, potassium:sodium antiporter activity"/>
    <property type="evidence" value="ECO:0007669"/>
    <property type="project" value="TreeGrafter"/>
</dbReference>
<accession>A0A317CF56</accession>
<feature type="transmembrane region" description="Helical" evidence="5">
    <location>
        <begin position="208"/>
        <end position="228"/>
    </location>
</feature>
<feature type="transmembrane region" description="Helical" evidence="5">
    <location>
        <begin position="305"/>
        <end position="322"/>
    </location>
</feature>
<evidence type="ECO:0000313" key="7">
    <source>
        <dbReference type="EMBL" id="PWQ94950.1"/>
    </source>
</evidence>
<dbReference type="Pfam" id="PF01699">
    <property type="entry name" value="Na_Ca_ex"/>
    <property type="match status" value="2"/>
</dbReference>
<organism evidence="7 8">
    <name type="scientific">Leucothrix pacifica</name>
    <dbReference type="NCBI Taxonomy" id="1247513"/>
    <lineage>
        <taxon>Bacteria</taxon>
        <taxon>Pseudomonadati</taxon>
        <taxon>Pseudomonadota</taxon>
        <taxon>Gammaproteobacteria</taxon>
        <taxon>Thiotrichales</taxon>
        <taxon>Thiotrichaceae</taxon>
        <taxon>Leucothrix</taxon>
    </lineage>
</organism>
<feature type="domain" description="Sodium/calcium exchanger membrane region" evidence="6">
    <location>
        <begin position="4"/>
        <end position="142"/>
    </location>
</feature>
<dbReference type="PANTHER" id="PTHR10846:SF8">
    <property type="entry name" value="INNER MEMBRANE PROTEIN YRBG"/>
    <property type="match status" value="1"/>
</dbReference>
<dbReference type="GO" id="GO:0005262">
    <property type="term" value="F:calcium channel activity"/>
    <property type="evidence" value="ECO:0007669"/>
    <property type="project" value="TreeGrafter"/>
</dbReference>
<dbReference type="AlphaFoldDB" id="A0A317CF56"/>
<evidence type="ECO:0000313" key="8">
    <source>
        <dbReference type="Proteomes" id="UP000245539"/>
    </source>
</evidence>
<feature type="transmembrane region" description="Helical" evidence="5">
    <location>
        <begin position="74"/>
        <end position="94"/>
    </location>
</feature>
<dbReference type="OrthoDB" id="9794225at2"/>
<dbReference type="Proteomes" id="UP000245539">
    <property type="component" value="Unassembled WGS sequence"/>
</dbReference>
<dbReference type="EMBL" id="QGKM01000052">
    <property type="protein sequence ID" value="PWQ94950.1"/>
    <property type="molecule type" value="Genomic_DNA"/>
</dbReference>
<dbReference type="NCBIfam" id="TIGR00367">
    <property type="entry name" value="calcium/sodium antiporter"/>
    <property type="match status" value="1"/>
</dbReference>
<feature type="transmembrane region" description="Helical" evidence="5">
    <location>
        <begin position="34"/>
        <end position="62"/>
    </location>
</feature>
<evidence type="ECO:0000259" key="6">
    <source>
        <dbReference type="Pfam" id="PF01699"/>
    </source>
</evidence>
<evidence type="ECO:0000256" key="2">
    <source>
        <dbReference type="ARBA" id="ARBA00022692"/>
    </source>
</evidence>
<comment type="caution">
    <text evidence="7">The sequence shown here is derived from an EMBL/GenBank/DDBJ whole genome shotgun (WGS) entry which is preliminary data.</text>
</comment>
<keyword evidence="2 5" id="KW-0812">Transmembrane</keyword>
<comment type="subcellular location">
    <subcellularLocation>
        <location evidence="1">Membrane</location>
        <topology evidence="1">Multi-pass membrane protein</topology>
    </subcellularLocation>
</comment>
<keyword evidence="4 5" id="KW-0472">Membrane</keyword>
<dbReference type="InterPro" id="IPR004481">
    <property type="entry name" value="K/Na/Ca-exchanger"/>
</dbReference>
<proteinExistence type="predicted"/>
<keyword evidence="3 5" id="KW-1133">Transmembrane helix</keyword>
<dbReference type="Gene3D" id="1.20.1420.30">
    <property type="entry name" value="NCX, central ion-binding region"/>
    <property type="match status" value="2"/>
</dbReference>
<feature type="transmembrane region" description="Helical" evidence="5">
    <location>
        <begin position="174"/>
        <end position="196"/>
    </location>
</feature>
<reference evidence="7 8" key="1">
    <citation type="submission" date="2018-05" db="EMBL/GenBank/DDBJ databases">
        <title>Leucothrix arctica sp. nov., isolated from Arctic seawater.</title>
        <authorList>
            <person name="Choi A."/>
            <person name="Baek K."/>
        </authorList>
    </citation>
    <scope>NUCLEOTIDE SEQUENCE [LARGE SCALE GENOMIC DNA]</scope>
    <source>
        <strain evidence="7 8">JCM 18388</strain>
    </source>
</reference>
<keyword evidence="8" id="KW-1185">Reference proteome</keyword>
<dbReference type="InterPro" id="IPR044880">
    <property type="entry name" value="NCX_ion-bd_dom_sf"/>
</dbReference>
<sequence>MISLILAVIIGLLLLVWSADKFIDGAANLARNWGISPFIIGVLIVGLGTSAPEMLVAAVAALQGNPGIGIGNALGSNITNITLVLGFTALLANLPVRSEIVKQELPLILCVGLFSWILMADHMHSRFDGILLLTGLFAVLFWLARTAKKQQSVTDPLLEDSVDELPDEMPFKSALIWTAVGLVLLLVSSKVLVWGASGIASQFGVSDLVIGLTVVAIGTSLPELAASISSVKKGDTDLAIGNIVGSNLFNNLGVLAIPALISPGVVPDGVLNRDMPIMMAVTLLLIVLGYGLLSRSRYMITRGRGAFFLMIFVAYQFLLYYQH</sequence>
<evidence type="ECO:0000256" key="4">
    <source>
        <dbReference type="ARBA" id="ARBA00023136"/>
    </source>
</evidence>
<name>A0A317CF56_9GAMM</name>
<protein>
    <submittedName>
        <fullName evidence="7">Calcium/sodium antiporter</fullName>
    </submittedName>
</protein>